<evidence type="ECO:0000256" key="3">
    <source>
        <dbReference type="SAM" id="SignalP"/>
    </source>
</evidence>
<reference evidence="4" key="1">
    <citation type="journal article" date="2020" name="New Phytol.">
        <title>Comparative genomics reveals dynamic genome evolution in host specialist ectomycorrhizal fungi.</title>
        <authorList>
            <person name="Lofgren L.A."/>
            <person name="Nguyen N.H."/>
            <person name="Vilgalys R."/>
            <person name="Ruytinx J."/>
            <person name="Liao H.L."/>
            <person name="Branco S."/>
            <person name="Kuo A."/>
            <person name="LaButti K."/>
            <person name="Lipzen A."/>
            <person name="Andreopoulos W."/>
            <person name="Pangilinan J."/>
            <person name="Riley R."/>
            <person name="Hundley H."/>
            <person name="Na H."/>
            <person name="Barry K."/>
            <person name="Grigoriev I.V."/>
            <person name="Stajich J.E."/>
            <person name="Kennedy P.G."/>
        </authorList>
    </citation>
    <scope>NUCLEOTIDE SEQUENCE</scope>
    <source>
        <strain evidence="4">S12</strain>
    </source>
</reference>
<dbReference type="EMBL" id="JABBWE010000004">
    <property type="protein sequence ID" value="KAG1803753.1"/>
    <property type="molecule type" value="Genomic_DNA"/>
</dbReference>
<protein>
    <submittedName>
        <fullName evidence="4">Uncharacterized protein</fullName>
    </submittedName>
</protein>
<keyword evidence="3" id="KW-0732">Signal</keyword>
<feature type="transmembrane region" description="Helical" evidence="2">
    <location>
        <begin position="199"/>
        <end position="223"/>
    </location>
</feature>
<feature type="signal peptide" evidence="3">
    <location>
        <begin position="1"/>
        <end position="27"/>
    </location>
</feature>
<organism evidence="4 5">
    <name type="scientific">Suillus plorans</name>
    <dbReference type="NCBI Taxonomy" id="116603"/>
    <lineage>
        <taxon>Eukaryota</taxon>
        <taxon>Fungi</taxon>
        <taxon>Dikarya</taxon>
        <taxon>Basidiomycota</taxon>
        <taxon>Agaricomycotina</taxon>
        <taxon>Agaricomycetes</taxon>
        <taxon>Agaricomycetidae</taxon>
        <taxon>Boletales</taxon>
        <taxon>Suillineae</taxon>
        <taxon>Suillaceae</taxon>
        <taxon>Suillus</taxon>
    </lineage>
</organism>
<dbReference type="AlphaFoldDB" id="A0A9P7J5F0"/>
<evidence type="ECO:0000256" key="1">
    <source>
        <dbReference type="SAM" id="MobiDB-lite"/>
    </source>
</evidence>
<keyword evidence="5" id="KW-1185">Reference proteome</keyword>
<dbReference type="RefSeq" id="XP_041166099.1">
    <property type="nucleotide sequence ID" value="XM_041299620.1"/>
</dbReference>
<keyword evidence="2" id="KW-0812">Transmembrane</keyword>
<name>A0A9P7J5F0_9AGAM</name>
<feature type="region of interest" description="Disordered" evidence="1">
    <location>
        <begin position="265"/>
        <end position="317"/>
    </location>
</feature>
<gene>
    <name evidence="4" type="ORF">HD556DRAFT_1303775</name>
</gene>
<sequence length="317" mass="32858">MLPHRAKLRSSIVVLAAAAPVPRGASAQTSTVTCLPSFGWMNNTLGQDPCVVTSYLESVCGAFTVGPLPPNTYYGPPSAAGADSCTCNTVTYSMMAACSDCQNATYVSYPMDIPTGTKVPNWAYLNVGARLPVPIIVSGGFDPVAAQNNGDLPESTATNAQSTITVTYSTTFSASLTSSSTTSTGLSPTSTSSPTSPNVGVIAGGVGAILGAAIIGLVIWFFVRRRRSFTTPSAAFSDPGGGPGHTQKFYSTSANAFPMARQPRFYDPSDPATFPGRPHSFADPVTSSSSISKNPSMPSPVFPRQSRLGQYAGVPEL</sequence>
<feature type="region of interest" description="Disordered" evidence="1">
    <location>
        <begin position="176"/>
        <end position="197"/>
    </location>
</feature>
<accession>A0A9P7J5F0</accession>
<dbReference type="Proteomes" id="UP000719766">
    <property type="component" value="Unassembled WGS sequence"/>
</dbReference>
<feature type="chain" id="PRO_5040462009" evidence="3">
    <location>
        <begin position="28"/>
        <end position="317"/>
    </location>
</feature>
<evidence type="ECO:0000313" key="4">
    <source>
        <dbReference type="EMBL" id="KAG1803753.1"/>
    </source>
</evidence>
<evidence type="ECO:0000256" key="2">
    <source>
        <dbReference type="SAM" id="Phobius"/>
    </source>
</evidence>
<keyword evidence="2" id="KW-1133">Transmembrane helix</keyword>
<proteinExistence type="predicted"/>
<dbReference type="OrthoDB" id="2526171at2759"/>
<comment type="caution">
    <text evidence="4">The sequence shown here is derived from an EMBL/GenBank/DDBJ whole genome shotgun (WGS) entry which is preliminary data.</text>
</comment>
<feature type="compositionally biased region" description="Low complexity" evidence="1">
    <location>
        <begin position="284"/>
        <end position="296"/>
    </location>
</feature>
<keyword evidence="2" id="KW-0472">Membrane</keyword>
<dbReference type="GeneID" id="64593384"/>
<evidence type="ECO:0000313" key="5">
    <source>
        <dbReference type="Proteomes" id="UP000719766"/>
    </source>
</evidence>
<dbReference type="CDD" id="cd12087">
    <property type="entry name" value="TM_EGFR-like"/>
    <property type="match status" value="1"/>
</dbReference>